<comment type="miscellaneous">
    <text evidence="2">The sequence shown here is derived from an EMBL/GenBank/DDBJ third party annotation (TPA) entry.</text>
</comment>
<keyword evidence="1" id="KW-0812">Transmembrane</keyword>
<dbReference type="Pfam" id="PF06197">
    <property type="entry name" value="DUF998"/>
    <property type="match status" value="1"/>
</dbReference>
<protein>
    <submittedName>
        <fullName evidence="2">Uncharacterized protein</fullName>
    </submittedName>
</protein>
<evidence type="ECO:0000256" key="1">
    <source>
        <dbReference type="SAM" id="Phobius"/>
    </source>
</evidence>
<evidence type="ECO:0000313" key="2">
    <source>
        <dbReference type="EMBL" id="CCE69727.1"/>
    </source>
</evidence>
<evidence type="ECO:0000313" key="3">
    <source>
        <dbReference type="Proteomes" id="UP000009139"/>
    </source>
</evidence>
<dbReference type="InterPro" id="IPR009339">
    <property type="entry name" value="DUF998"/>
</dbReference>
<keyword evidence="1" id="KW-0472">Membrane</keyword>
<name>G8ZHY4_PYRAB</name>
<proteinExistence type="predicted"/>
<dbReference type="RefSeq" id="WP_010867472.1">
    <property type="nucleotide sequence ID" value="NC_000868.1"/>
</dbReference>
<gene>
    <name evidence="2" type="ordered locus">PAB0225</name>
</gene>
<feature type="transmembrane region" description="Helical" evidence="1">
    <location>
        <begin position="46"/>
        <end position="65"/>
    </location>
</feature>
<feature type="transmembrane region" description="Helical" evidence="1">
    <location>
        <begin position="136"/>
        <end position="155"/>
    </location>
</feature>
<dbReference type="Proteomes" id="UP000009139">
    <property type="component" value="Chromosome"/>
</dbReference>
<dbReference type="PANTHER" id="PTHR42241:SF2">
    <property type="entry name" value="HYPOTHETICAL MEMBRANE PROTEIN, CONSERVED, DUF998 FAMILY"/>
    <property type="match status" value="1"/>
</dbReference>
<reference evidence="2 3" key="1">
    <citation type="journal article" date="2012" name="Curr. Microbiol.">
        <title>Re-annotation of two hyperthermophilic archaea Pyrococcus abyssi GE5 and Pyrococcus furiosus DSM 3638.</title>
        <authorList>
            <person name="Gao J."/>
            <person name="Wang J."/>
        </authorList>
    </citation>
    <scope>GENOME REANNOTATION</scope>
    <source>
        <strain evidence="3">GE5 / Orsay</strain>
    </source>
</reference>
<accession>G8ZHY4</accession>
<organism evidence="2 3">
    <name type="scientific">Pyrococcus abyssi (strain GE5 / Orsay)</name>
    <dbReference type="NCBI Taxonomy" id="272844"/>
    <lineage>
        <taxon>Archaea</taxon>
        <taxon>Methanobacteriati</taxon>
        <taxon>Methanobacteriota</taxon>
        <taxon>Thermococci</taxon>
        <taxon>Thermococcales</taxon>
        <taxon>Thermococcaceae</taxon>
        <taxon>Pyrococcus</taxon>
    </lineage>
</organism>
<keyword evidence="1" id="KW-1133">Transmembrane helix</keyword>
<dbReference type="AlphaFoldDB" id="G8ZHY4"/>
<feature type="transmembrane region" description="Helical" evidence="1">
    <location>
        <begin position="108"/>
        <end position="129"/>
    </location>
</feature>
<sequence length="158" mass="17428">MKMKKALSIALTLYFILGLALVVHENSWFSFSKNALSDMGSLRNPKGWMFNVFIIGLGLLGLVTSLMLKRKILTLSMAFLVLVGVFPEEKPLHTPSAILTYILAFTDMVIYGGIWRVVGIGTFMVMLFLINLKVGLAIPELIGAASILAYILYLGERA</sequence>
<dbReference type="EMBL" id="HE613800">
    <property type="protein sequence ID" value="CCE69727.1"/>
    <property type="molecule type" value="Genomic_DNA"/>
</dbReference>
<dbReference type="PANTHER" id="PTHR42241">
    <property type="entry name" value="HYPOTHETICAL MEMBRANE PROTEIN, CONSERVED, DUF998 FAMILY"/>
    <property type="match status" value="1"/>
</dbReference>